<dbReference type="RefSeq" id="WP_409079357.1">
    <property type="nucleotide sequence ID" value="NZ_CP178857.1"/>
</dbReference>
<keyword evidence="1" id="KW-0812">Transmembrane</keyword>
<feature type="transmembrane region" description="Helical" evidence="1">
    <location>
        <begin position="31"/>
        <end position="53"/>
    </location>
</feature>
<accession>A0ABW9HIR6</accession>
<proteinExistence type="predicted"/>
<sequence length="384" mass="40741">MIVGGSVTIGAALGGAVGSLAFGAGAVPGAAIGAGVGLQVGNLIMAALGLYAITGYFSAGIGPCLSTIFEGLCTAWQAEDGLKNPGLDPTGGSAAMIQERKERAARQLAQGQEQLVLLLLTAIVTYLTRGQMKAGVVNSLESIATRSAKLRSEISNKPFAVWLTKNEKLLLEHPELQIRGVTSLGRLAKEKEMREFYAQQDPKFVAVEKQRELAKTFKPVGLSDQQVDDYLLSAEGQKYSAKLIAADPTLTAEALYNRALNQIASGSTVPVTTRMSTPLVKVVPQGAEGISDYSPFFTTMDELKAAARSDKTLADSLGLPVLSEDARYSIFEITPLEPTDVFVSKVAPTVEFGGKITRTGEAAQYLVPNRNEWSSAKLIGEIDN</sequence>
<dbReference type="EMBL" id="JBJVNW010000020">
    <property type="protein sequence ID" value="MFM9520700.1"/>
    <property type="molecule type" value="Genomic_DNA"/>
</dbReference>
<organism evidence="3 4">
    <name type="scientific">Pseudomonas monachiensis</name>
    <dbReference type="NCBI Taxonomy" id="3060212"/>
    <lineage>
        <taxon>Bacteria</taxon>
        <taxon>Pseudomonadati</taxon>
        <taxon>Pseudomonadota</taxon>
        <taxon>Gammaproteobacteria</taxon>
        <taxon>Pseudomonadales</taxon>
        <taxon>Pseudomonadaceae</taxon>
        <taxon>Pseudomonas</taxon>
    </lineage>
</organism>
<gene>
    <name evidence="3" type="ORF">ACKKH4_26095</name>
</gene>
<keyword evidence="4" id="KW-1185">Reference proteome</keyword>
<evidence type="ECO:0000259" key="2">
    <source>
        <dbReference type="Pfam" id="PF21724"/>
    </source>
</evidence>
<evidence type="ECO:0000313" key="4">
    <source>
        <dbReference type="Proteomes" id="UP001631987"/>
    </source>
</evidence>
<protein>
    <submittedName>
        <fullName evidence="3">DUF6861 domain-containing protein</fullName>
    </submittedName>
</protein>
<feature type="domain" description="NAD(+)--protein-arginine ADP-ribosyltransferase Tre1-like N-terminal" evidence="2">
    <location>
        <begin position="1"/>
        <end position="167"/>
    </location>
</feature>
<comment type="caution">
    <text evidence="3">The sequence shown here is derived from an EMBL/GenBank/DDBJ whole genome shotgun (WGS) entry which is preliminary data.</text>
</comment>
<keyword evidence="1" id="KW-0472">Membrane</keyword>
<dbReference type="Pfam" id="PF21724">
    <property type="entry name" value="DUF6861"/>
    <property type="match status" value="1"/>
</dbReference>
<reference evidence="3 4" key="1">
    <citation type="submission" date="2024-12" db="EMBL/GenBank/DDBJ databases">
        <title>Pseudomonas species isolated from Lotus nodules promote plant growth.</title>
        <authorList>
            <person name="Yu Y.-H."/>
            <person name="Kurtenbach J."/>
            <person name="Crosbie D."/>
            <person name="Brachmann A."/>
            <person name="Marin M."/>
        </authorList>
    </citation>
    <scope>NUCLEOTIDE SEQUENCE [LARGE SCALE GENOMIC DNA]</scope>
    <source>
        <strain evidence="3 4">PLb12A</strain>
    </source>
</reference>
<keyword evidence="1" id="KW-1133">Transmembrane helix</keyword>
<dbReference type="Proteomes" id="UP001631987">
    <property type="component" value="Unassembled WGS sequence"/>
</dbReference>
<dbReference type="InterPro" id="IPR049195">
    <property type="entry name" value="Tre1-like_N"/>
</dbReference>
<name>A0ABW9HIR6_9PSED</name>
<evidence type="ECO:0000313" key="3">
    <source>
        <dbReference type="EMBL" id="MFM9520700.1"/>
    </source>
</evidence>
<evidence type="ECO:0000256" key="1">
    <source>
        <dbReference type="SAM" id="Phobius"/>
    </source>
</evidence>